<dbReference type="FunFam" id="1.20.1280.50:FF:000037">
    <property type="entry name" value="F-box protein SKIP19"/>
    <property type="match status" value="1"/>
</dbReference>
<comment type="caution">
    <text evidence="2">The sequence shown here is derived from an EMBL/GenBank/DDBJ whole genome shotgun (WGS) entry which is preliminary data.</text>
</comment>
<dbReference type="InterPro" id="IPR036047">
    <property type="entry name" value="F-box-like_dom_sf"/>
</dbReference>
<dbReference type="SUPFAM" id="SSF81383">
    <property type="entry name" value="F-box domain"/>
    <property type="match status" value="1"/>
</dbReference>
<name>A0AAV8CHA4_9POAL</name>
<gene>
    <name evidence="2" type="ORF">LUZ62_089215</name>
</gene>
<protein>
    <submittedName>
        <fullName evidence="2">RNI-like superfamily protein</fullName>
    </submittedName>
</protein>
<dbReference type="PANTHER" id="PTHR38926">
    <property type="entry name" value="F-BOX DOMAIN CONTAINING PROTEIN, EXPRESSED"/>
    <property type="match status" value="1"/>
</dbReference>
<organism evidence="2 3">
    <name type="scientific">Rhynchospora pubera</name>
    <dbReference type="NCBI Taxonomy" id="906938"/>
    <lineage>
        <taxon>Eukaryota</taxon>
        <taxon>Viridiplantae</taxon>
        <taxon>Streptophyta</taxon>
        <taxon>Embryophyta</taxon>
        <taxon>Tracheophyta</taxon>
        <taxon>Spermatophyta</taxon>
        <taxon>Magnoliopsida</taxon>
        <taxon>Liliopsida</taxon>
        <taxon>Poales</taxon>
        <taxon>Cyperaceae</taxon>
        <taxon>Cyperoideae</taxon>
        <taxon>Rhynchosporeae</taxon>
        <taxon>Rhynchospora</taxon>
    </lineage>
</organism>
<dbReference type="InterPro" id="IPR001810">
    <property type="entry name" value="F-box_dom"/>
</dbReference>
<keyword evidence="3" id="KW-1185">Reference proteome</keyword>
<reference evidence="2" key="1">
    <citation type="submission" date="2022-08" db="EMBL/GenBank/DDBJ databases">
        <authorList>
            <person name="Marques A."/>
        </authorList>
    </citation>
    <scope>NUCLEOTIDE SEQUENCE</scope>
    <source>
        <strain evidence="2">RhyPub2mFocal</strain>
        <tissue evidence="2">Leaves</tissue>
    </source>
</reference>
<evidence type="ECO:0000313" key="2">
    <source>
        <dbReference type="EMBL" id="KAJ4754810.1"/>
    </source>
</evidence>
<dbReference type="Gene3D" id="3.80.10.10">
    <property type="entry name" value="Ribonuclease Inhibitor"/>
    <property type="match status" value="1"/>
</dbReference>
<dbReference type="InterPro" id="IPR032675">
    <property type="entry name" value="LRR_dom_sf"/>
</dbReference>
<accession>A0AAV8CHA4</accession>
<dbReference type="SUPFAM" id="SSF52047">
    <property type="entry name" value="RNI-like"/>
    <property type="match status" value="1"/>
</dbReference>
<dbReference type="Gene3D" id="1.20.1280.50">
    <property type="match status" value="1"/>
</dbReference>
<dbReference type="EMBL" id="JAMFTS010000005">
    <property type="protein sequence ID" value="KAJ4754810.1"/>
    <property type="molecule type" value="Genomic_DNA"/>
</dbReference>
<sequence>MESENEEGPPACGRDWSELQGDVLMLIFLKLGVMEVLRAAGSVCRSWRKVAKEEPELWRRINMTNHGYVRNAHLLKDPTRLAIDRSAGRLEEFSVKHFGDDYLLWYLRDRTSILKKLCLISCYQLSEEAIADTAKRQPLLEEIQITFGSFSEKVTEIVGKECPLLKSFKFSTSWVNMGTYNPNDVEEISNDDEALGIAKTMHQLHHLQLIGNRLTNEGLKAILHGCPHLETLDIRRCYIGLLMGGPRLETLPDISNVNGTVKPDLAPFMCDKARTQPLINYIHMRFGLNSALRPLTLKTIRLPNDSVDDYEFQVYADREYYSDVKEYYDDVDYEIDDLHDENLFDYDDLFSDDEGDDYMF</sequence>
<proteinExistence type="predicted"/>
<dbReference type="Proteomes" id="UP001140206">
    <property type="component" value="Chromosome 5"/>
</dbReference>
<dbReference type="Pfam" id="PF12937">
    <property type="entry name" value="F-box-like"/>
    <property type="match status" value="1"/>
</dbReference>
<dbReference type="PANTHER" id="PTHR38926:SF2">
    <property type="entry name" value="F-BOX_LRR-REPEAT PROTEIN 21-RELATED"/>
    <property type="match status" value="1"/>
</dbReference>
<feature type="domain" description="F-box" evidence="1">
    <location>
        <begin position="22"/>
        <end position="63"/>
    </location>
</feature>
<evidence type="ECO:0000259" key="1">
    <source>
        <dbReference type="Pfam" id="PF12937"/>
    </source>
</evidence>
<dbReference type="AlphaFoldDB" id="A0AAV8CHA4"/>
<evidence type="ECO:0000313" key="3">
    <source>
        <dbReference type="Proteomes" id="UP001140206"/>
    </source>
</evidence>